<name>A0A0C1CRY3_9FLAO</name>
<organism evidence="1 2">
    <name type="scientific">Kaistella jeonii</name>
    <dbReference type="NCBI Taxonomy" id="266749"/>
    <lineage>
        <taxon>Bacteria</taxon>
        <taxon>Pseudomonadati</taxon>
        <taxon>Bacteroidota</taxon>
        <taxon>Flavobacteriia</taxon>
        <taxon>Flavobacteriales</taxon>
        <taxon>Weeksellaceae</taxon>
        <taxon>Chryseobacterium group</taxon>
        <taxon>Kaistella</taxon>
    </lineage>
</organism>
<dbReference type="AlphaFoldDB" id="A0A0C1CRY3"/>
<evidence type="ECO:0000313" key="2">
    <source>
        <dbReference type="Proteomes" id="UP000031473"/>
    </source>
</evidence>
<gene>
    <name evidence="1" type="ORF">OA86_14930</name>
</gene>
<keyword evidence="2" id="KW-1185">Reference proteome</keyword>
<dbReference type="STRING" id="266749.SAMN05421876_1225"/>
<accession>A0A0C1CRY3</accession>
<dbReference type="OrthoDB" id="7063387at2"/>
<reference evidence="1 2" key="1">
    <citation type="submission" date="2014-10" db="EMBL/GenBank/DDBJ databases">
        <title>Kaistella jeonii genome.</title>
        <authorList>
            <person name="Clayton J.T."/>
            <person name="Newman J.D."/>
        </authorList>
    </citation>
    <scope>NUCLEOTIDE SEQUENCE [LARGE SCALE GENOMIC DNA]</scope>
    <source>
        <strain evidence="1 2">DSM 17048</strain>
    </source>
</reference>
<proteinExistence type="predicted"/>
<dbReference type="RefSeq" id="WP_039355064.1">
    <property type="nucleotide sequence ID" value="NZ_FOLA01000022.1"/>
</dbReference>
<dbReference type="EMBL" id="JSYL01000023">
    <property type="protein sequence ID" value="KIA83950.1"/>
    <property type="molecule type" value="Genomic_DNA"/>
</dbReference>
<comment type="caution">
    <text evidence="1">The sequence shown here is derived from an EMBL/GenBank/DDBJ whole genome shotgun (WGS) entry which is preliminary data.</text>
</comment>
<dbReference type="Proteomes" id="UP000031473">
    <property type="component" value="Unassembled WGS sequence"/>
</dbReference>
<sequence length="280" mass="32319">MKTPLIKKYIDTLASLNDQLCFFQFNRNELIKRLKEFGSEEGDLFTPDLFQDNIMAPRINVKIKDLPTFQELNQKFTFASYISTSYEVTSYYLRDSLNVLSLFNPSSFVSRNDNQLEEKYLLTLTSSGCSLPPREIIDTIKYIRLRRNLFTHLSETISPQLNTLIVNQGADLNLYWTSALTDLDFQNTDVLNFEEGESIDLIKLLRIIVETLDFNLAQNLSAIGMITYLAKEQFELKPQKINADIIEQRIRKIKKIGKAVFGVNLVDKDIEPIVKIIGKR</sequence>
<evidence type="ECO:0000313" key="1">
    <source>
        <dbReference type="EMBL" id="KIA83950.1"/>
    </source>
</evidence>
<protein>
    <submittedName>
        <fullName evidence="1">Uncharacterized protein</fullName>
    </submittedName>
</protein>